<feature type="non-terminal residue" evidence="1">
    <location>
        <position position="141"/>
    </location>
</feature>
<gene>
    <name evidence="1" type="ORF">ADUPG1_004031</name>
</gene>
<accession>A0ABQ5JRJ9</accession>
<organism evidence="1 2">
    <name type="scientific">Aduncisulcus paluster</name>
    <dbReference type="NCBI Taxonomy" id="2918883"/>
    <lineage>
        <taxon>Eukaryota</taxon>
        <taxon>Metamonada</taxon>
        <taxon>Carpediemonas-like organisms</taxon>
        <taxon>Aduncisulcus</taxon>
    </lineage>
</organism>
<comment type="caution">
    <text evidence="1">The sequence shown here is derived from an EMBL/GenBank/DDBJ whole genome shotgun (WGS) entry which is preliminary data.</text>
</comment>
<dbReference type="Proteomes" id="UP001057375">
    <property type="component" value="Unassembled WGS sequence"/>
</dbReference>
<evidence type="ECO:0000313" key="2">
    <source>
        <dbReference type="Proteomes" id="UP001057375"/>
    </source>
</evidence>
<dbReference type="EMBL" id="BQXS01005737">
    <property type="protein sequence ID" value="GKT14344.1"/>
    <property type="molecule type" value="Genomic_DNA"/>
</dbReference>
<feature type="non-terminal residue" evidence="1">
    <location>
        <position position="1"/>
    </location>
</feature>
<evidence type="ECO:0000313" key="1">
    <source>
        <dbReference type="EMBL" id="GKT14344.1"/>
    </source>
</evidence>
<keyword evidence="2" id="KW-1185">Reference proteome</keyword>
<sequence>LDFGDGGTGWQFKYLTRGGGYYFNVGCSDLVASGAVALKQFSDIETFVSEGARLKNGETVEADLIPGLWFIAGSLAQCRINSRYLALQIKAIEASLLPRDVGPLPDGWSLTVVASVAVDSKDRVDAVIASAAKQSMPNSGI</sequence>
<proteinExistence type="predicted"/>
<protein>
    <submittedName>
        <fullName evidence="1">Uncharacterized protein</fullName>
    </submittedName>
</protein>
<reference evidence="1" key="1">
    <citation type="submission" date="2022-03" db="EMBL/GenBank/DDBJ databases">
        <title>Draft genome sequence of Aduncisulcus paluster, a free-living microaerophilic Fornicata.</title>
        <authorList>
            <person name="Yuyama I."/>
            <person name="Kume K."/>
            <person name="Tamura T."/>
            <person name="Inagaki Y."/>
            <person name="Hashimoto T."/>
        </authorList>
    </citation>
    <scope>NUCLEOTIDE SEQUENCE</scope>
    <source>
        <strain evidence="1">NY0171</strain>
    </source>
</reference>
<name>A0ABQ5JRJ9_9EUKA</name>